<protein>
    <recommendedName>
        <fullName evidence="2">Myb/SANT-like DNA-binding domain-containing protein</fullName>
    </recommendedName>
</protein>
<organism evidence="3 4">
    <name type="scientific">Chelonia mydas</name>
    <name type="common">Green sea-turtle</name>
    <name type="synonym">Chelonia agassizi</name>
    <dbReference type="NCBI Taxonomy" id="8469"/>
    <lineage>
        <taxon>Eukaryota</taxon>
        <taxon>Metazoa</taxon>
        <taxon>Chordata</taxon>
        <taxon>Craniata</taxon>
        <taxon>Vertebrata</taxon>
        <taxon>Euteleostomi</taxon>
        <taxon>Archelosauria</taxon>
        <taxon>Testudinata</taxon>
        <taxon>Testudines</taxon>
        <taxon>Cryptodira</taxon>
        <taxon>Durocryptodira</taxon>
        <taxon>Americhelydia</taxon>
        <taxon>Chelonioidea</taxon>
        <taxon>Cheloniidae</taxon>
        <taxon>Chelonia</taxon>
    </lineage>
</organism>
<evidence type="ECO:0000313" key="4">
    <source>
        <dbReference type="Proteomes" id="UP000031443"/>
    </source>
</evidence>
<name>M7C0N2_CHEMY</name>
<sequence length="114" mass="12267">MVDRGYTRDTQQCCVKVKELRQAYQKTKEANGRSGSEPQTCRFYDQLHAILGGEPASSPTLSVETCKVAASGNTDEDFVDEEENVQQATGESVQPGPFPHPGANILPGCIVPGP</sequence>
<feature type="region of interest" description="Disordered" evidence="1">
    <location>
        <begin position="72"/>
        <end position="114"/>
    </location>
</feature>
<reference evidence="4" key="1">
    <citation type="journal article" date="2013" name="Nat. Genet.">
        <title>The draft genomes of soft-shell turtle and green sea turtle yield insights into the development and evolution of the turtle-specific body plan.</title>
        <authorList>
            <person name="Wang Z."/>
            <person name="Pascual-Anaya J."/>
            <person name="Zadissa A."/>
            <person name="Li W."/>
            <person name="Niimura Y."/>
            <person name="Huang Z."/>
            <person name="Li C."/>
            <person name="White S."/>
            <person name="Xiong Z."/>
            <person name="Fang D."/>
            <person name="Wang B."/>
            <person name="Ming Y."/>
            <person name="Chen Y."/>
            <person name="Zheng Y."/>
            <person name="Kuraku S."/>
            <person name="Pignatelli M."/>
            <person name="Herrero J."/>
            <person name="Beal K."/>
            <person name="Nozawa M."/>
            <person name="Li Q."/>
            <person name="Wang J."/>
            <person name="Zhang H."/>
            <person name="Yu L."/>
            <person name="Shigenobu S."/>
            <person name="Wang J."/>
            <person name="Liu J."/>
            <person name="Flicek P."/>
            <person name="Searle S."/>
            <person name="Wang J."/>
            <person name="Kuratani S."/>
            <person name="Yin Y."/>
            <person name="Aken B."/>
            <person name="Zhang G."/>
            <person name="Irie N."/>
        </authorList>
    </citation>
    <scope>NUCLEOTIDE SEQUENCE [LARGE SCALE GENOMIC DNA]</scope>
</reference>
<keyword evidence="4" id="KW-1185">Reference proteome</keyword>
<dbReference type="Pfam" id="PF13837">
    <property type="entry name" value="Myb_DNA-bind_4"/>
    <property type="match status" value="1"/>
</dbReference>
<evidence type="ECO:0000259" key="2">
    <source>
        <dbReference type="Pfam" id="PF13837"/>
    </source>
</evidence>
<dbReference type="AlphaFoldDB" id="M7C0N2"/>
<accession>M7C0N2</accession>
<dbReference type="PANTHER" id="PTHR47595:SF1">
    <property type="entry name" value="MYB_SANT-LIKE DNA-BINDING DOMAIN-CONTAINING PROTEIN"/>
    <property type="match status" value="1"/>
</dbReference>
<feature type="compositionally biased region" description="Acidic residues" evidence="1">
    <location>
        <begin position="74"/>
        <end position="84"/>
    </location>
</feature>
<feature type="domain" description="Myb/SANT-like DNA-binding" evidence="2">
    <location>
        <begin position="1"/>
        <end position="50"/>
    </location>
</feature>
<dbReference type="EMBL" id="KB534909">
    <property type="protein sequence ID" value="EMP33922.1"/>
    <property type="molecule type" value="Genomic_DNA"/>
</dbReference>
<dbReference type="Proteomes" id="UP000031443">
    <property type="component" value="Unassembled WGS sequence"/>
</dbReference>
<dbReference type="InterPro" id="IPR044822">
    <property type="entry name" value="Myb_DNA-bind_4"/>
</dbReference>
<proteinExistence type="predicted"/>
<evidence type="ECO:0000313" key="3">
    <source>
        <dbReference type="EMBL" id="EMP33922.1"/>
    </source>
</evidence>
<evidence type="ECO:0000256" key="1">
    <source>
        <dbReference type="SAM" id="MobiDB-lite"/>
    </source>
</evidence>
<gene>
    <name evidence="3" type="ORF">UY3_08934</name>
</gene>
<dbReference type="PANTHER" id="PTHR47595">
    <property type="entry name" value="HEAT SHOCK 70 KDA PROTEIN 14"/>
    <property type="match status" value="1"/>
</dbReference>